<evidence type="ECO:0000256" key="1">
    <source>
        <dbReference type="SAM" id="MobiDB-lite"/>
    </source>
</evidence>
<keyword evidence="4" id="KW-1185">Reference proteome</keyword>
<evidence type="ECO:0000313" key="3">
    <source>
        <dbReference type="EMBL" id="MVQ48052.1"/>
    </source>
</evidence>
<dbReference type="Proteomes" id="UP000473525">
    <property type="component" value="Unassembled WGS sequence"/>
</dbReference>
<dbReference type="RefSeq" id="WP_157340142.1">
    <property type="nucleotide sequence ID" value="NZ_WSEK01000004.1"/>
</dbReference>
<evidence type="ECO:0008006" key="5">
    <source>
        <dbReference type="Google" id="ProtNLM"/>
    </source>
</evidence>
<feature type="chain" id="PRO_5039487912" description="LppX_LprAFG lipoprotein" evidence="2">
    <location>
        <begin position="23"/>
        <end position="280"/>
    </location>
</feature>
<dbReference type="InterPro" id="IPR029046">
    <property type="entry name" value="LolA/LolB/LppX"/>
</dbReference>
<organism evidence="3 4">
    <name type="scientific">Nocardioides agri</name>
    <dbReference type="NCBI Taxonomy" id="2682843"/>
    <lineage>
        <taxon>Bacteria</taxon>
        <taxon>Bacillati</taxon>
        <taxon>Actinomycetota</taxon>
        <taxon>Actinomycetes</taxon>
        <taxon>Propionibacteriales</taxon>
        <taxon>Nocardioidaceae</taxon>
        <taxon>Nocardioides</taxon>
    </lineage>
</organism>
<gene>
    <name evidence="3" type="ORF">GON03_02590</name>
</gene>
<accession>A0A6L6XMF2</accession>
<evidence type="ECO:0000256" key="2">
    <source>
        <dbReference type="SAM" id="SignalP"/>
    </source>
</evidence>
<dbReference type="SUPFAM" id="SSF89392">
    <property type="entry name" value="Prokaryotic lipoproteins and lipoprotein localization factors"/>
    <property type="match status" value="1"/>
</dbReference>
<keyword evidence="2" id="KW-0732">Signal</keyword>
<feature type="region of interest" description="Disordered" evidence="1">
    <location>
        <begin position="257"/>
        <end position="280"/>
    </location>
</feature>
<name>A0A6L6XMF2_9ACTN</name>
<comment type="caution">
    <text evidence="3">The sequence shown here is derived from an EMBL/GenBank/DDBJ whole genome shotgun (WGS) entry which is preliminary data.</text>
</comment>
<feature type="signal peptide" evidence="2">
    <location>
        <begin position="1"/>
        <end position="22"/>
    </location>
</feature>
<dbReference type="EMBL" id="WSEK01000004">
    <property type="protein sequence ID" value="MVQ48052.1"/>
    <property type="molecule type" value="Genomic_DNA"/>
</dbReference>
<dbReference type="Gene3D" id="2.50.20.20">
    <property type="match status" value="1"/>
</dbReference>
<proteinExistence type="predicted"/>
<dbReference type="PROSITE" id="PS51257">
    <property type="entry name" value="PROKAR_LIPOPROTEIN"/>
    <property type="match status" value="1"/>
</dbReference>
<protein>
    <recommendedName>
        <fullName evidence="5">LppX_LprAFG lipoprotein</fullName>
    </recommendedName>
</protein>
<evidence type="ECO:0000313" key="4">
    <source>
        <dbReference type="Proteomes" id="UP000473525"/>
    </source>
</evidence>
<sequence>MSRARRPLASLAVTALALAGLAACGDDPDSGHDTAADVVALSGLEEGDTVAPAEFIDTIQDGVAASSTAEVTMSMDMGEDTTFTGDGVLDYAADTPELQMTMTIGGGGQDVDYEVRAVDGLLYVNMGALSGGKFWKLDPSDPASPLAQMGLDQVLDQSDPIGAVTRMEPAIESVTYAGEEDVDGRDLDHYELTVDLAKAIDALGSDVSTQVESQLPDSITYDVWLDDESRFAQLVMAYEATNVPVSMTMTADDWGTDADIEAPPADEVTDAPSFGDMAAD</sequence>
<dbReference type="AlphaFoldDB" id="A0A6L6XMF2"/>
<reference evidence="3 4" key="1">
    <citation type="submission" date="2019-12" db="EMBL/GenBank/DDBJ databases">
        <authorList>
            <person name="Huq M.A."/>
        </authorList>
    </citation>
    <scope>NUCLEOTIDE SEQUENCE [LARGE SCALE GENOMIC DNA]</scope>
    <source>
        <strain evidence="3 4">MAH-18</strain>
    </source>
</reference>